<feature type="non-terminal residue" evidence="1">
    <location>
        <position position="56"/>
    </location>
</feature>
<evidence type="ECO:0000313" key="2">
    <source>
        <dbReference type="Proteomes" id="UP001175211"/>
    </source>
</evidence>
<keyword evidence="2" id="KW-1185">Reference proteome</keyword>
<dbReference type="EMBL" id="JAUEPS010000003">
    <property type="protein sequence ID" value="KAK0466924.1"/>
    <property type="molecule type" value="Genomic_DNA"/>
</dbReference>
<evidence type="ECO:0000313" key="1">
    <source>
        <dbReference type="EMBL" id="KAK0466924.1"/>
    </source>
</evidence>
<reference evidence="1" key="1">
    <citation type="submission" date="2023-06" db="EMBL/GenBank/DDBJ databases">
        <authorList>
            <consortium name="Lawrence Berkeley National Laboratory"/>
            <person name="Ahrendt S."/>
            <person name="Sahu N."/>
            <person name="Indic B."/>
            <person name="Wong-Bajracharya J."/>
            <person name="Merenyi Z."/>
            <person name="Ke H.-M."/>
            <person name="Monk M."/>
            <person name="Kocsube S."/>
            <person name="Drula E."/>
            <person name="Lipzen A."/>
            <person name="Balint B."/>
            <person name="Henrissat B."/>
            <person name="Andreopoulos B."/>
            <person name="Martin F.M."/>
            <person name="Harder C.B."/>
            <person name="Rigling D."/>
            <person name="Ford K.L."/>
            <person name="Foster G.D."/>
            <person name="Pangilinan J."/>
            <person name="Papanicolaou A."/>
            <person name="Barry K."/>
            <person name="LaButti K."/>
            <person name="Viragh M."/>
            <person name="Koriabine M."/>
            <person name="Yan M."/>
            <person name="Riley R."/>
            <person name="Champramary S."/>
            <person name="Plett K.L."/>
            <person name="Tsai I.J."/>
            <person name="Slot J."/>
            <person name="Sipos G."/>
            <person name="Plett J."/>
            <person name="Nagy L.G."/>
            <person name="Grigoriev I.V."/>
        </authorList>
    </citation>
    <scope>NUCLEOTIDE SEQUENCE</scope>
    <source>
        <strain evidence="1">CCBAS 213</strain>
    </source>
</reference>
<protein>
    <submittedName>
        <fullName evidence="1">Uncharacterized protein</fullName>
    </submittedName>
</protein>
<dbReference type="Proteomes" id="UP001175211">
    <property type="component" value="Unassembled WGS sequence"/>
</dbReference>
<feature type="non-terminal residue" evidence="1">
    <location>
        <position position="1"/>
    </location>
</feature>
<name>A0AA39NJY7_ARMTA</name>
<organism evidence="1 2">
    <name type="scientific">Armillaria tabescens</name>
    <name type="common">Ringless honey mushroom</name>
    <name type="synonym">Agaricus tabescens</name>
    <dbReference type="NCBI Taxonomy" id="1929756"/>
    <lineage>
        <taxon>Eukaryota</taxon>
        <taxon>Fungi</taxon>
        <taxon>Dikarya</taxon>
        <taxon>Basidiomycota</taxon>
        <taxon>Agaricomycotina</taxon>
        <taxon>Agaricomycetes</taxon>
        <taxon>Agaricomycetidae</taxon>
        <taxon>Agaricales</taxon>
        <taxon>Marasmiineae</taxon>
        <taxon>Physalacriaceae</taxon>
        <taxon>Desarmillaria</taxon>
    </lineage>
</organism>
<dbReference type="AlphaFoldDB" id="A0AA39NJY7"/>
<accession>A0AA39NJY7</accession>
<proteinExistence type="predicted"/>
<dbReference type="RefSeq" id="XP_060337516.1">
    <property type="nucleotide sequence ID" value="XM_060466575.1"/>
</dbReference>
<sequence>LLLPNRSYLRIHAACCRVARLSGAATYMETVLQKEEKMRAYVERVCNLAEDGLSTD</sequence>
<comment type="caution">
    <text evidence="1">The sequence shown here is derived from an EMBL/GenBank/DDBJ whole genome shotgun (WGS) entry which is preliminary data.</text>
</comment>
<gene>
    <name evidence="1" type="ORF">EV420DRAFT_1235194</name>
</gene>
<dbReference type="GeneID" id="85350123"/>